<feature type="transmembrane region" description="Helical" evidence="1">
    <location>
        <begin position="251"/>
        <end position="270"/>
    </location>
</feature>
<gene>
    <name evidence="2" type="ORF">JQN70_03755</name>
</gene>
<dbReference type="EMBL" id="JAFDVD010000005">
    <property type="protein sequence ID" value="MBM6399493.1"/>
    <property type="molecule type" value="Genomic_DNA"/>
</dbReference>
<dbReference type="Proteomes" id="UP001430172">
    <property type="component" value="Unassembled WGS sequence"/>
</dbReference>
<protein>
    <submittedName>
        <fullName evidence="2">DUF3068 domain-containing protein</fullName>
    </submittedName>
</protein>
<keyword evidence="1" id="KW-0812">Transmembrane</keyword>
<comment type="caution">
    <text evidence="2">The sequence shown here is derived from an EMBL/GenBank/DDBJ whole genome shotgun (WGS) entry which is preliminary data.</text>
</comment>
<organism evidence="2 3">
    <name type="scientific">Phycicoccus sonneratiae</name>
    <dbReference type="NCBI Taxonomy" id="2807628"/>
    <lineage>
        <taxon>Bacteria</taxon>
        <taxon>Bacillati</taxon>
        <taxon>Actinomycetota</taxon>
        <taxon>Actinomycetes</taxon>
        <taxon>Micrococcales</taxon>
        <taxon>Intrasporangiaceae</taxon>
        <taxon>Phycicoccus</taxon>
    </lineage>
</organism>
<keyword evidence="3" id="KW-1185">Reference proteome</keyword>
<sequence>MTTAILSLVYASGQVKKTPLDTDSVTRLSGEAQVAGPDGLENTPVKAVSITHADSELSTGEVILFQNSSCLVRDPNGDAPDCVAADDPSGTLLSASTSTFATDRRTAMSVPDFENLPADAERVEGLVNKFPFDTEQKTYPFWDGLVGGTVDAVYQGEEDVDGLATYKFLVTVKDQPIEIADGVAGTYNTEKTMWIEPRTGAIMDQQEHQTRILDDGSTFLDLNFGFTEETVAANIESGKSNSSQLALLTRTVPLVGGILGILALLGGFALSATARRGRHTDTEDRAPALV</sequence>
<evidence type="ECO:0000313" key="3">
    <source>
        <dbReference type="Proteomes" id="UP001430172"/>
    </source>
</evidence>
<proteinExistence type="predicted"/>
<name>A0ABS2CJ42_9MICO</name>
<keyword evidence="1" id="KW-0472">Membrane</keyword>
<reference evidence="2" key="1">
    <citation type="submission" date="2021-02" db="EMBL/GenBank/DDBJ databases">
        <title>Phycicoccus sp. MQZ13P-5T, whole genome shotgun sequence.</title>
        <authorList>
            <person name="Tuo L."/>
        </authorList>
    </citation>
    <scope>NUCLEOTIDE SEQUENCE</scope>
    <source>
        <strain evidence="2">MQZ13P-5</strain>
    </source>
</reference>
<accession>A0ABS2CJ42</accession>
<dbReference type="Pfam" id="PF11271">
    <property type="entry name" value="PorA"/>
    <property type="match status" value="1"/>
</dbReference>
<evidence type="ECO:0000313" key="2">
    <source>
        <dbReference type="EMBL" id="MBM6399493.1"/>
    </source>
</evidence>
<keyword evidence="1" id="KW-1133">Transmembrane helix</keyword>
<evidence type="ECO:0000256" key="1">
    <source>
        <dbReference type="SAM" id="Phobius"/>
    </source>
</evidence>
<dbReference type="InterPro" id="IPR021424">
    <property type="entry name" value="PorA"/>
</dbReference>